<protein>
    <recommendedName>
        <fullName evidence="4">3-oxoacyl-ACP reductase</fullName>
    </recommendedName>
</protein>
<dbReference type="OrthoDB" id="9804774at2"/>
<comment type="similarity">
    <text evidence="1">Belongs to the short-chain dehydrogenases/reductases (SDR) family.</text>
</comment>
<name>A0A0W7WJS1_9RHOB</name>
<sequence length="260" mass="28136">MELGLKGRRAIVSAASKGLGRACAFSLAAEGVDLVMNARSADALEATAEEIRAAHGVNVTTVAADFTDAEGRAEILSKAGETDILVTNPGIRQIPGEYEDWTRADWDEWFNAHFFSSLEMITGVLPGMRARKFGRIVNISVSFIKFPQPHFAHSHSARLALSGAIASLVKETVRDNVTINTVCPGFFDTDALHTNLHNHARRGNTTYEAIVENRIQSVPAGRFADPRECGDLVTFLCSDQAGFIVGQNIINDGGVYQGLF</sequence>
<reference evidence="2 3" key="1">
    <citation type="submission" date="2015-12" db="EMBL/GenBank/DDBJ databases">
        <authorList>
            <person name="Shamseldin A."/>
            <person name="Moawad H."/>
            <person name="Abd El-Rahim W.M."/>
            <person name="Sadowsky M.J."/>
        </authorList>
    </citation>
    <scope>NUCLEOTIDE SEQUENCE [LARGE SCALE GENOMIC DNA]</scope>
    <source>
        <strain evidence="2 3">SJ5A-1</strain>
    </source>
</reference>
<evidence type="ECO:0000256" key="1">
    <source>
        <dbReference type="ARBA" id="ARBA00006484"/>
    </source>
</evidence>
<dbReference type="Proteomes" id="UP000054396">
    <property type="component" value="Unassembled WGS sequence"/>
</dbReference>
<dbReference type="AlphaFoldDB" id="A0A0W7WJS1"/>
<dbReference type="Gene3D" id="3.40.50.720">
    <property type="entry name" value="NAD(P)-binding Rossmann-like Domain"/>
    <property type="match status" value="1"/>
</dbReference>
<dbReference type="PANTHER" id="PTHR42879">
    <property type="entry name" value="3-OXOACYL-(ACYL-CARRIER-PROTEIN) REDUCTASE"/>
    <property type="match status" value="1"/>
</dbReference>
<dbReference type="InterPro" id="IPR002347">
    <property type="entry name" value="SDR_fam"/>
</dbReference>
<evidence type="ECO:0000313" key="3">
    <source>
        <dbReference type="Proteomes" id="UP000054396"/>
    </source>
</evidence>
<organism evidence="2 3">
    <name type="scientific">Pseudoponticoccus marisrubri</name>
    <dbReference type="NCBI Taxonomy" id="1685382"/>
    <lineage>
        <taxon>Bacteria</taxon>
        <taxon>Pseudomonadati</taxon>
        <taxon>Pseudomonadota</taxon>
        <taxon>Alphaproteobacteria</taxon>
        <taxon>Rhodobacterales</taxon>
        <taxon>Roseobacteraceae</taxon>
        <taxon>Pseudoponticoccus</taxon>
    </lineage>
</organism>
<evidence type="ECO:0008006" key="4">
    <source>
        <dbReference type="Google" id="ProtNLM"/>
    </source>
</evidence>
<evidence type="ECO:0000313" key="2">
    <source>
        <dbReference type="EMBL" id="KUF10864.1"/>
    </source>
</evidence>
<gene>
    <name evidence="2" type="ORF">AVJ23_10530</name>
</gene>
<dbReference type="InterPro" id="IPR036291">
    <property type="entry name" value="NAD(P)-bd_dom_sf"/>
</dbReference>
<dbReference type="PRINTS" id="PR00081">
    <property type="entry name" value="GDHRDH"/>
</dbReference>
<dbReference type="STRING" id="1685382.AVJ23_10530"/>
<comment type="caution">
    <text evidence="2">The sequence shown here is derived from an EMBL/GenBank/DDBJ whole genome shotgun (WGS) entry which is preliminary data.</text>
</comment>
<dbReference type="RefSeq" id="WP_058862149.1">
    <property type="nucleotide sequence ID" value="NZ_LPXO01000005.1"/>
</dbReference>
<keyword evidence="3" id="KW-1185">Reference proteome</keyword>
<proteinExistence type="inferred from homology"/>
<dbReference type="PANTHER" id="PTHR42879:SF6">
    <property type="entry name" value="NADPH-DEPENDENT REDUCTASE BACG"/>
    <property type="match status" value="1"/>
</dbReference>
<dbReference type="Pfam" id="PF13561">
    <property type="entry name" value="adh_short_C2"/>
    <property type="match status" value="1"/>
</dbReference>
<dbReference type="EMBL" id="LPXO01000005">
    <property type="protein sequence ID" value="KUF10864.1"/>
    <property type="molecule type" value="Genomic_DNA"/>
</dbReference>
<dbReference type="InterPro" id="IPR050259">
    <property type="entry name" value="SDR"/>
</dbReference>
<dbReference type="SUPFAM" id="SSF51735">
    <property type="entry name" value="NAD(P)-binding Rossmann-fold domains"/>
    <property type="match status" value="1"/>
</dbReference>
<accession>A0A0W7WJS1</accession>